<dbReference type="Gene3D" id="1.10.287.1080">
    <property type="entry name" value="MazG-like"/>
    <property type="match status" value="2"/>
</dbReference>
<dbReference type="CDD" id="cd11723">
    <property type="entry name" value="YabN_N_like"/>
    <property type="match status" value="1"/>
</dbReference>
<dbReference type="InterPro" id="IPR011551">
    <property type="entry name" value="NTP_PyrPHydrolase_MazG"/>
</dbReference>
<dbReference type="InterPro" id="IPR048015">
    <property type="entry name" value="NTP-PPase_MazG-like_N"/>
</dbReference>
<name>A0ABS6JTX6_9BACI</name>
<evidence type="ECO:0000259" key="2">
    <source>
        <dbReference type="Pfam" id="PF03819"/>
    </source>
</evidence>
<dbReference type="Pfam" id="PF00590">
    <property type="entry name" value="TP_methylase"/>
    <property type="match status" value="1"/>
</dbReference>
<evidence type="ECO:0000259" key="1">
    <source>
        <dbReference type="Pfam" id="PF00590"/>
    </source>
</evidence>
<dbReference type="RefSeq" id="WP_088077508.1">
    <property type="nucleotide sequence ID" value="NZ_JAHQCR010000046.1"/>
</dbReference>
<proteinExistence type="predicted"/>
<dbReference type="SUPFAM" id="SSF101386">
    <property type="entry name" value="all-alpha NTP pyrophosphatases"/>
    <property type="match status" value="2"/>
</dbReference>
<dbReference type="InterPro" id="IPR004518">
    <property type="entry name" value="MazG-like_dom"/>
</dbReference>
<keyword evidence="3" id="KW-0378">Hydrolase</keyword>
<sequence>MRHPISIVGLGAGDINQLPLGLYKELKNANKVLVRTMDHPVIQQLTDEGLTFESFDHVYESHDQFDEVYEEIVQTLLMAAEEGPVLYAVPGHPLVAESTVQKLIQVEKKGEVELKMIGGQSFLDPMFSALKIDPIEGFQLMDGTSFKRDEIQMRQHLIIAQVYDSFIASEVKLTLMEKYPDDYEVVIVTAAGSNDESLVHVPLYELDRAAELSNLTAVYVPPVSEESLLYRDFDKLREVIMILRGPNGCPWDKEQTHESLKKYLLEETYEVLDAIDEGDEDHLAEELGDVLLQVMLHAQIGEDEGLFQIEDIIAHITEKMIRRHPHVFGNAEAEDADKVISQWEEIKRKEKNGEVKESEYSILSDIPNAMPSLLRALKIQKKAAKVGFDWDDEAPMWMKLQEEISEWLHEMKEGNEKSAEKELGDVLFVLVNLARFHGVDPEEALRQTNDKFIRRFQYIEKKIGDQGLRLEDQSLQTLDQLWDEAKENE</sequence>
<evidence type="ECO:0000313" key="4">
    <source>
        <dbReference type="Proteomes" id="UP000790580"/>
    </source>
</evidence>
<dbReference type="InterPro" id="IPR024180">
    <property type="entry name" value="Tetrapyrrole_Mease/MazG_pred"/>
</dbReference>
<dbReference type="Gene3D" id="3.40.1010.10">
    <property type="entry name" value="Cobalt-precorrin-4 Transmethylase, Domain 1"/>
    <property type="match status" value="1"/>
</dbReference>
<gene>
    <name evidence="3" type="primary">mazG</name>
    <name evidence="3" type="ORF">KS407_11200</name>
</gene>
<dbReference type="InterPro" id="IPR048011">
    <property type="entry name" value="NTP-PPase_MazG-like_C"/>
</dbReference>
<dbReference type="InterPro" id="IPR035013">
    <property type="entry name" value="YabN_N"/>
</dbReference>
<dbReference type="InterPro" id="IPR014777">
    <property type="entry name" value="4pyrrole_Mease_sub1"/>
</dbReference>
<organism evidence="3 4">
    <name type="scientific">Evansella alkalicola</name>
    <dbReference type="NCBI Taxonomy" id="745819"/>
    <lineage>
        <taxon>Bacteria</taxon>
        <taxon>Bacillati</taxon>
        <taxon>Bacillota</taxon>
        <taxon>Bacilli</taxon>
        <taxon>Bacillales</taxon>
        <taxon>Bacillaceae</taxon>
        <taxon>Evansella</taxon>
    </lineage>
</organism>
<accession>A0ABS6JTX6</accession>
<dbReference type="EC" id="3.6.1.9" evidence="3"/>
<dbReference type="PANTHER" id="PTHR30522">
    <property type="entry name" value="NUCLEOSIDE TRIPHOSPHATE PYROPHOSPHOHYDROLASE"/>
    <property type="match status" value="1"/>
</dbReference>
<reference evidence="3 4" key="1">
    <citation type="submission" date="2021-06" db="EMBL/GenBank/DDBJ databases">
        <title>Bacillus sp. RD4P76, an endophyte from a halophyte.</title>
        <authorList>
            <person name="Sun J.-Q."/>
        </authorList>
    </citation>
    <scope>NUCLEOTIDE SEQUENCE [LARGE SCALE GENOMIC DNA]</scope>
    <source>
        <strain evidence="3 4">JCM 17098</strain>
    </source>
</reference>
<evidence type="ECO:0000313" key="3">
    <source>
        <dbReference type="EMBL" id="MBU9722001.1"/>
    </source>
</evidence>
<protein>
    <submittedName>
        <fullName evidence="3">Nucleoside triphosphate pyrophosphohydrolase</fullName>
        <ecNumber evidence="3">3.6.1.9</ecNumber>
    </submittedName>
</protein>
<dbReference type="SUPFAM" id="SSF53790">
    <property type="entry name" value="Tetrapyrrole methylase"/>
    <property type="match status" value="1"/>
</dbReference>
<dbReference type="PANTHER" id="PTHR30522:SF0">
    <property type="entry name" value="NUCLEOSIDE TRIPHOSPHATE PYROPHOSPHOHYDROLASE"/>
    <property type="match status" value="1"/>
</dbReference>
<dbReference type="CDD" id="cd11528">
    <property type="entry name" value="NTP-PPase_MazG_Nterm"/>
    <property type="match status" value="1"/>
</dbReference>
<dbReference type="Pfam" id="PF03819">
    <property type="entry name" value="MazG"/>
    <property type="match status" value="2"/>
</dbReference>
<dbReference type="InterPro" id="IPR035996">
    <property type="entry name" value="4pyrrol_Methylase_sf"/>
</dbReference>
<dbReference type="InterPro" id="IPR000878">
    <property type="entry name" value="4pyrrol_Mease"/>
</dbReference>
<dbReference type="CDD" id="cd11529">
    <property type="entry name" value="NTP-PPase_MazG_Cterm"/>
    <property type="match status" value="1"/>
</dbReference>
<feature type="domain" description="NTP pyrophosphohydrolase MazG-like" evidence="2">
    <location>
        <begin position="255"/>
        <end position="328"/>
    </location>
</feature>
<dbReference type="EMBL" id="JAHQCR010000046">
    <property type="protein sequence ID" value="MBU9722001.1"/>
    <property type="molecule type" value="Genomic_DNA"/>
</dbReference>
<dbReference type="PIRSF" id="PIRSF002845">
    <property type="entry name" value="Ttrprl_mtas_MazG"/>
    <property type="match status" value="1"/>
</dbReference>
<dbReference type="NCBIfam" id="TIGR00444">
    <property type="entry name" value="mazG"/>
    <property type="match status" value="1"/>
</dbReference>
<dbReference type="NCBIfam" id="NF007113">
    <property type="entry name" value="PRK09562.1"/>
    <property type="match status" value="1"/>
</dbReference>
<comment type="caution">
    <text evidence="3">The sequence shown here is derived from an EMBL/GenBank/DDBJ whole genome shotgun (WGS) entry which is preliminary data.</text>
</comment>
<feature type="domain" description="Tetrapyrrole methylase" evidence="1">
    <location>
        <begin position="5"/>
        <end position="207"/>
    </location>
</feature>
<feature type="domain" description="NTP pyrophosphohydrolase MazG-like" evidence="2">
    <location>
        <begin position="399"/>
        <end position="455"/>
    </location>
</feature>
<dbReference type="Proteomes" id="UP000790580">
    <property type="component" value="Unassembled WGS sequence"/>
</dbReference>
<keyword evidence="4" id="KW-1185">Reference proteome</keyword>
<dbReference type="GO" id="GO:0047429">
    <property type="term" value="F:nucleoside triphosphate diphosphatase activity"/>
    <property type="evidence" value="ECO:0007669"/>
    <property type="project" value="UniProtKB-EC"/>
</dbReference>